<name>A0ACB8TEY3_9AGAM</name>
<accession>A0ACB8TEY3</accession>
<comment type="caution">
    <text evidence="1">The sequence shown here is derived from an EMBL/GenBank/DDBJ whole genome shotgun (WGS) entry which is preliminary data.</text>
</comment>
<dbReference type="Proteomes" id="UP000814140">
    <property type="component" value="Unassembled WGS sequence"/>
</dbReference>
<evidence type="ECO:0000313" key="1">
    <source>
        <dbReference type="EMBL" id="KAI0066983.1"/>
    </source>
</evidence>
<reference evidence="1" key="2">
    <citation type="journal article" date="2022" name="New Phytol.">
        <title>Evolutionary transition to the ectomycorrhizal habit in the genomes of a hyperdiverse lineage of mushroom-forming fungi.</title>
        <authorList>
            <person name="Looney B."/>
            <person name="Miyauchi S."/>
            <person name="Morin E."/>
            <person name="Drula E."/>
            <person name="Courty P.E."/>
            <person name="Kohler A."/>
            <person name="Kuo A."/>
            <person name="LaButti K."/>
            <person name="Pangilinan J."/>
            <person name="Lipzen A."/>
            <person name="Riley R."/>
            <person name="Andreopoulos W."/>
            <person name="He G."/>
            <person name="Johnson J."/>
            <person name="Nolan M."/>
            <person name="Tritt A."/>
            <person name="Barry K.W."/>
            <person name="Grigoriev I.V."/>
            <person name="Nagy L.G."/>
            <person name="Hibbett D."/>
            <person name="Henrissat B."/>
            <person name="Matheny P.B."/>
            <person name="Labbe J."/>
            <person name="Martin F.M."/>
        </authorList>
    </citation>
    <scope>NUCLEOTIDE SEQUENCE</scope>
    <source>
        <strain evidence="1">HHB10654</strain>
    </source>
</reference>
<evidence type="ECO:0000313" key="2">
    <source>
        <dbReference type="Proteomes" id="UP000814140"/>
    </source>
</evidence>
<proteinExistence type="predicted"/>
<dbReference type="EMBL" id="MU277191">
    <property type="protein sequence ID" value="KAI0066983.1"/>
    <property type="molecule type" value="Genomic_DNA"/>
</dbReference>
<reference evidence="1" key="1">
    <citation type="submission" date="2021-03" db="EMBL/GenBank/DDBJ databases">
        <authorList>
            <consortium name="DOE Joint Genome Institute"/>
            <person name="Ahrendt S."/>
            <person name="Looney B.P."/>
            <person name="Miyauchi S."/>
            <person name="Morin E."/>
            <person name="Drula E."/>
            <person name="Courty P.E."/>
            <person name="Chicoki N."/>
            <person name="Fauchery L."/>
            <person name="Kohler A."/>
            <person name="Kuo A."/>
            <person name="Labutti K."/>
            <person name="Pangilinan J."/>
            <person name="Lipzen A."/>
            <person name="Riley R."/>
            <person name="Andreopoulos W."/>
            <person name="He G."/>
            <person name="Johnson J."/>
            <person name="Barry K.W."/>
            <person name="Grigoriev I.V."/>
            <person name="Nagy L."/>
            <person name="Hibbett D."/>
            <person name="Henrissat B."/>
            <person name="Matheny P.B."/>
            <person name="Labbe J."/>
            <person name="Martin F."/>
        </authorList>
    </citation>
    <scope>NUCLEOTIDE SEQUENCE</scope>
    <source>
        <strain evidence="1">HHB10654</strain>
    </source>
</reference>
<gene>
    <name evidence="1" type="ORF">BV25DRAFT_1835327</name>
</gene>
<protein>
    <submittedName>
        <fullName evidence="1">Uncharacterized protein</fullName>
    </submittedName>
</protein>
<sequence>MAHYLMWPKTFFHPFGDMAPVHLTEYIPPERPADLLLLGFRDPINMLFTVHTESEAVNISRKLDFTCCDSEPAVLELWPLFFDFFLTQASFDIIVSQCRKRLKILKSSQSWRRSKSGSQFKMSTRDTLQQLRHHWMRYTEFAHLSSGKKDEAKRTFLTDMQDTRALCDDDCLMAVMRSAGLYSRDALPAVSEHFNHLWSPGVHSMKFADFEGATLVNPTPFYSASGNGFFVHKVTNGLVLFHLAEVACRSWSSKSTGGKKLPSSKDLVDVAQSQFKDWCNSFRTAAPMGRSRVVFRFFVGDALNLCRAFHHRASTSSNYQGVYCGVHRFLPPYSNLTPTNTPTIRQSARLSHST</sequence>
<keyword evidence="2" id="KW-1185">Reference proteome</keyword>
<organism evidence="1 2">
    <name type="scientific">Artomyces pyxidatus</name>
    <dbReference type="NCBI Taxonomy" id="48021"/>
    <lineage>
        <taxon>Eukaryota</taxon>
        <taxon>Fungi</taxon>
        <taxon>Dikarya</taxon>
        <taxon>Basidiomycota</taxon>
        <taxon>Agaricomycotina</taxon>
        <taxon>Agaricomycetes</taxon>
        <taxon>Russulales</taxon>
        <taxon>Auriscalpiaceae</taxon>
        <taxon>Artomyces</taxon>
    </lineage>
</organism>